<comment type="caution">
    <text evidence="3">The sequence shown here is derived from an EMBL/GenBank/DDBJ whole genome shotgun (WGS) entry which is preliminary data.</text>
</comment>
<organism evidence="3 4">
    <name type="scientific">Spartinivicinus marinus</name>
    <dbReference type="NCBI Taxonomy" id="2994442"/>
    <lineage>
        <taxon>Bacteria</taxon>
        <taxon>Pseudomonadati</taxon>
        <taxon>Pseudomonadota</taxon>
        <taxon>Gammaproteobacteria</taxon>
        <taxon>Oceanospirillales</taxon>
        <taxon>Zooshikellaceae</taxon>
        <taxon>Spartinivicinus</taxon>
    </lineage>
</organism>
<dbReference type="Proteomes" id="UP000569732">
    <property type="component" value="Unassembled WGS sequence"/>
</dbReference>
<dbReference type="SUPFAM" id="SSF54285">
    <property type="entry name" value="MoaD/ThiS"/>
    <property type="match status" value="1"/>
</dbReference>
<gene>
    <name evidence="3" type="ORF">H0A36_19675</name>
</gene>
<evidence type="ECO:0000256" key="2">
    <source>
        <dbReference type="HAMAP-Rule" id="MF_00460"/>
    </source>
</evidence>
<dbReference type="InterPro" id="IPR016155">
    <property type="entry name" value="Mopterin_synth/thiamin_S_b"/>
</dbReference>
<dbReference type="InterPro" id="IPR037021">
    <property type="entry name" value="RnfH_sf"/>
</dbReference>
<evidence type="ECO:0000256" key="1">
    <source>
        <dbReference type="ARBA" id="ARBA00010645"/>
    </source>
</evidence>
<sequence length="104" mass="11877">MAEEIQVEVAYALPHKQKIIAMTVEKGITAYDAARQSGIDQAFPEIDWESCKFGILGKVVPKPKERVLEQGERVELYRPLIADPKEVRKKRAAQAKQKRETEQQ</sequence>
<dbReference type="Pfam" id="PF03658">
    <property type="entry name" value="Ub-RnfH"/>
    <property type="match status" value="1"/>
</dbReference>
<keyword evidence="4" id="KW-1185">Reference proteome</keyword>
<dbReference type="EMBL" id="JACCKB010000038">
    <property type="protein sequence ID" value="NYZ68240.1"/>
    <property type="molecule type" value="Genomic_DNA"/>
</dbReference>
<evidence type="ECO:0000313" key="4">
    <source>
        <dbReference type="Proteomes" id="UP000569732"/>
    </source>
</evidence>
<dbReference type="NCBIfam" id="NF002490">
    <property type="entry name" value="PRK01777.1"/>
    <property type="match status" value="1"/>
</dbReference>
<dbReference type="HAMAP" id="MF_00460">
    <property type="entry name" value="UPF0125_RnfH"/>
    <property type="match status" value="1"/>
</dbReference>
<accession>A0A853I2R3</accession>
<dbReference type="PANTHER" id="PTHR37483">
    <property type="entry name" value="UPF0125 PROTEIN RATB"/>
    <property type="match status" value="1"/>
</dbReference>
<name>A0A853I2R3_9GAMM</name>
<comment type="similarity">
    <text evidence="1 2">Belongs to the UPF0125 (RnfH) family.</text>
</comment>
<dbReference type="Gene3D" id="3.10.20.280">
    <property type="entry name" value="RnfH-like"/>
    <property type="match status" value="1"/>
</dbReference>
<dbReference type="InterPro" id="IPR005346">
    <property type="entry name" value="RnfH"/>
</dbReference>
<protein>
    <recommendedName>
        <fullName evidence="2">UPF0125 protein H0A36_19675</fullName>
    </recommendedName>
</protein>
<dbReference type="AlphaFoldDB" id="A0A853I2R3"/>
<dbReference type="PANTHER" id="PTHR37483:SF1">
    <property type="entry name" value="UPF0125 PROTEIN RATB"/>
    <property type="match status" value="1"/>
</dbReference>
<proteinExistence type="inferred from homology"/>
<reference evidence="3 4" key="1">
    <citation type="submission" date="2020-07" db="EMBL/GenBank/DDBJ databases">
        <title>Endozoicomonas sp. nov., isolated from sediment.</title>
        <authorList>
            <person name="Gu T."/>
        </authorList>
    </citation>
    <scope>NUCLEOTIDE SEQUENCE [LARGE SCALE GENOMIC DNA]</scope>
    <source>
        <strain evidence="3 4">SM1973</strain>
    </source>
</reference>
<dbReference type="RefSeq" id="WP_180570258.1">
    <property type="nucleotide sequence ID" value="NZ_JACCKB010000038.1"/>
</dbReference>
<evidence type="ECO:0000313" key="3">
    <source>
        <dbReference type="EMBL" id="NYZ68240.1"/>
    </source>
</evidence>